<keyword evidence="3 6" id="KW-0378">Hydrolase</keyword>
<dbReference type="InterPro" id="IPR038765">
    <property type="entry name" value="Papain-like_cys_pep_sf"/>
</dbReference>
<protein>
    <submittedName>
        <fullName evidence="6">NLP/P60 family protein</fullName>
        <ecNumber evidence="6">3.4.-.-</ecNumber>
    </submittedName>
</protein>
<dbReference type="Gene3D" id="3.90.1720.10">
    <property type="entry name" value="endopeptidase domain like (from Nostoc punctiforme)"/>
    <property type="match status" value="1"/>
</dbReference>
<dbReference type="GO" id="GO:0008234">
    <property type="term" value="F:cysteine-type peptidase activity"/>
    <property type="evidence" value="ECO:0007669"/>
    <property type="project" value="UniProtKB-KW"/>
</dbReference>
<gene>
    <name evidence="6" type="primary">ykfC</name>
    <name evidence="6" type="ORF">SAMEA4384403_02413</name>
</gene>
<dbReference type="SUPFAM" id="SSF54001">
    <property type="entry name" value="Cysteine proteinases"/>
    <property type="match status" value="1"/>
</dbReference>
<evidence type="ECO:0000313" key="6">
    <source>
        <dbReference type="EMBL" id="SNV81134.1"/>
    </source>
</evidence>
<keyword evidence="2" id="KW-0645">Protease</keyword>
<dbReference type="KEGG" id="sste:SAMEA4384403_2413"/>
<accession>A0A240ADG6</accession>
<dbReference type="AlphaFoldDB" id="A0A240ADG6"/>
<dbReference type="InterPro" id="IPR051202">
    <property type="entry name" value="Peptidase_C40"/>
</dbReference>
<dbReference type="InterPro" id="IPR057812">
    <property type="entry name" value="SH3_YKFC_2nd"/>
</dbReference>
<dbReference type="InterPro" id="IPR000064">
    <property type="entry name" value="NLP_P60_dom"/>
</dbReference>
<dbReference type="PROSITE" id="PS51935">
    <property type="entry name" value="NLPC_P60"/>
    <property type="match status" value="1"/>
</dbReference>
<dbReference type="Pfam" id="PF23795">
    <property type="entry name" value="SH3_YKFC_2nd"/>
    <property type="match status" value="1"/>
</dbReference>
<dbReference type="PANTHER" id="PTHR47053:SF3">
    <property type="entry name" value="GAMMA-D-GLUTAMYL-L-LYSINE DIPEPTIDYL-PEPTIDASE"/>
    <property type="match status" value="1"/>
</dbReference>
<name>A0A240ADG6_9STAP</name>
<reference evidence="6 7" key="1">
    <citation type="submission" date="2017-06" db="EMBL/GenBank/DDBJ databases">
        <authorList>
            <consortium name="Pathogen Informatics"/>
        </authorList>
    </citation>
    <scope>NUCLEOTIDE SEQUENCE [LARGE SCALE GENOMIC DNA]</scope>
    <source>
        <strain evidence="6 7">NCTC13839</strain>
    </source>
</reference>
<dbReference type="EMBL" id="LT906462">
    <property type="protein sequence ID" value="SNV81134.1"/>
    <property type="molecule type" value="Genomic_DNA"/>
</dbReference>
<dbReference type="RefSeq" id="WP_095089893.1">
    <property type="nucleotide sequence ID" value="NZ_BMDM01000010.1"/>
</dbReference>
<evidence type="ECO:0000259" key="5">
    <source>
        <dbReference type="PROSITE" id="PS51935"/>
    </source>
</evidence>
<comment type="similarity">
    <text evidence="1">Belongs to the peptidase C40 family.</text>
</comment>
<dbReference type="OrthoDB" id="9813368at2"/>
<dbReference type="GO" id="GO:0006508">
    <property type="term" value="P:proteolysis"/>
    <property type="evidence" value="ECO:0007669"/>
    <property type="project" value="UniProtKB-KW"/>
</dbReference>
<evidence type="ECO:0000256" key="3">
    <source>
        <dbReference type="ARBA" id="ARBA00022801"/>
    </source>
</evidence>
<organism evidence="6 7">
    <name type="scientific">Mammaliicoccus stepanovicii</name>
    <dbReference type="NCBI Taxonomy" id="643214"/>
    <lineage>
        <taxon>Bacteria</taxon>
        <taxon>Bacillati</taxon>
        <taxon>Bacillota</taxon>
        <taxon>Bacilli</taxon>
        <taxon>Bacillales</taxon>
        <taxon>Staphylococcaceae</taxon>
        <taxon>Mammaliicoccus</taxon>
    </lineage>
</organism>
<proteinExistence type="inferred from homology"/>
<evidence type="ECO:0000256" key="2">
    <source>
        <dbReference type="ARBA" id="ARBA00022670"/>
    </source>
</evidence>
<feature type="domain" description="NlpC/P60" evidence="5">
    <location>
        <begin position="175"/>
        <end position="301"/>
    </location>
</feature>
<sequence>MKKYCRVNVGTIWKNKDKAREIDRDGIMYPANIQRWLLELNLDEKMSFTKDNRIDTQILYGEAVEVIEEHDGWSHVICLEQPSKQHPKGYPGYIPSSQLGDLNQEKSSQYMRVKVPKTTLFNQDFTTKQILSFNTTLPVVKIGERFVEVATPEVDDGLINIQDIELSDEFGTFKTGTMKDVIQNAKLFIDLPYFWGGMSSYGYDCSGLCFQMYKSQNFHIPRDADEQFEAMTELPINLDGLQMGDLLFFSKPDDDGFLSHVGIYMGEDMMIHAPHTPKSIEIVKIPGSYYQKILVKAARLSTI</sequence>
<dbReference type="Proteomes" id="UP000242084">
    <property type="component" value="Chromosome 1"/>
</dbReference>
<dbReference type="Gene3D" id="2.30.30.40">
    <property type="entry name" value="SH3 Domains"/>
    <property type="match status" value="2"/>
</dbReference>
<keyword evidence="4" id="KW-0788">Thiol protease</keyword>
<dbReference type="PANTHER" id="PTHR47053">
    <property type="entry name" value="MUREIN DD-ENDOPEPTIDASE MEPH-RELATED"/>
    <property type="match status" value="1"/>
</dbReference>
<evidence type="ECO:0000256" key="4">
    <source>
        <dbReference type="ARBA" id="ARBA00022807"/>
    </source>
</evidence>
<dbReference type="Pfam" id="PF00877">
    <property type="entry name" value="NLPC_P60"/>
    <property type="match status" value="1"/>
</dbReference>
<dbReference type="Pfam" id="PF18348">
    <property type="entry name" value="SH3_16"/>
    <property type="match status" value="1"/>
</dbReference>
<dbReference type="EC" id="3.4.-.-" evidence="6"/>
<dbReference type="InterPro" id="IPR041382">
    <property type="entry name" value="SH3_16"/>
</dbReference>
<evidence type="ECO:0000256" key="1">
    <source>
        <dbReference type="ARBA" id="ARBA00007074"/>
    </source>
</evidence>
<evidence type="ECO:0000313" key="7">
    <source>
        <dbReference type="Proteomes" id="UP000242084"/>
    </source>
</evidence>
<keyword evidence="7" id="KW-1185">Reference proteome</keyword>